<dbReference type="PANTHER" id="PTHR12978:SF0">
    <property type="entry name" value="M7GPPPX DIPHOSPHATASE"/>
    <property type="match status" value="1"/>
</dbReference>
<dbReference type="SUPFAM" id="SSF54197">
    <property type="entry name" value="HIT-like"/>
    <property type="match status" value="1"/>
</dbReference>
<dbReference type="Proteomes" id="UP000053257">
    <property type="component" value="Unassembled WGS sequence"/>
</dbReference>
<feature type="binding site" evidence="3">
    <location>
        <position position="145"/>
    </location>
    <ligand>
        <name>substrate</name>
    </ligand>
</feature>
<dbReference type="SUPFAM" id="SSF102860">
    <property type="entry name" value="mRNA decapping enzyme DcpS N-terminal domain"/>
    <property type="match status" value="1"/>
</dbReference>
<gene>
    <name evidence="4" type="ORF">PHLGIDRAFT_28878</name>
</gene>
<dbReference type="InterPro" id="IPR008594">
    <property type="entry name" value="DcpS/DCS2"/>
</dbReference>
<dbReference type="Pfam" id="PF11969">
    <property type="entry name" value="DcpS_C"/>
    <property type="match status" value="1"/>
</dbReference>
<evidence type="ECO:0008006" key="6">
    <source>
        <dbReference type="Google" id="ProtNLM"/>
    </source>
</evidence>
<dbReference type="GO" id="GO:0000340">
    <property type="term" value="F:RNA 7-methylguanosine cap binding"/>
    <property type="evidence" value="ECO:0007669"/>
    <property type="project" value="TreeGrafter"/>
</dbReference>
<dbReference type="Gene3D" id="3.30.428.10">
    <property type="entry name" value="HIT-like"/>
    <property type="match status" value="1"/>
</dbReference>
<feature type="binding site" evidence="3">
    <location>
        <begin position="238"/>
        <end position="249"/>
    </location>
    <ligand>
        <name>substrate</name>
    </ligand>
</feature>
<proteinExistence type="inferred from homology"/>
<evidence type="ECO:0000313" key="4">
    <source>
        <dbReference type="EMBL" id="KIP09790.1"/>
    </source>
</evidence>
<dbReference type="InterPro" id="IPR011145">
    <property type="entry name" value="Scavenger_mRNA_decap_enz_N"/>
</dbReference>
<dbReference type="PANTHER" id="PTHR12978">
    <property type="entry name" value="HISTIDINE TRIAD HIT PROTEIN MEMBER"/>
    <property type="match status" value="1"/>
</dbReference>
<feature type="active site" description="Nucleophile" evidence="2">
    <location>
        <position position="247"/>
    </location>
</feature>
<feature type="binding site" evidence="3">
    <location>
        <position position="177"/>
    </location>
    <ligand>
        <name>substrate</name>
    </ligand>
</feature>
<evidence type="ECO:0000256" key="1">
    <source>
        <dbReference type="ARBA" id="ARBA00010208"/>
    </source>
</evidence>
<dbReference type="AlphaFoldDB" id="A0A0C3SDN3"/>
<sequence length="319" mass="36379">MTTVKDINSLRLFKFERILNDDPVAHSLTLLGTIPDIQNPETKLQAIIRVEKTSLPAQQGPTLITHFLKDVQFMENNDIYTWFLGWLEASREHPDLKINIICPATEVHVRKYTKQELVMVQETAKLYEKIVKPYIDAFPPSRTQWVEDIITGKSEADKVLHRSPDPDFGYVILPDMKWDLITLQSLYLVAISSSSAIRSLRDIRKIHLPMLRGIRSEATRIVQEKWGLGAGALRLFVHYQPSYYHFHVHIVNANFHGTMGSTVGQAHLLDDIISMLELYPDDGPGIFQRLTLTYGLGNQHGLFEPMKEAQASLEQIAPI</sequence>
<name>A0A0C3SDN3_PHLG1</name>
<dbReference type="STRING" id="745531.A0A0C3SDN3"/>
<evidence type="ECO:0000256" key="2">
    <source>
        <dbReference type="PIRSR" id="PIRSR028973-1"/>
    </source>
</evidence>
<dbReference type="Gene3D" id="3.30.200.40">
    <property type="entry name" value="Scavenger mRNA decapping enzyme, N-terminal domain"/>
    <property type="match status" value="1"/>
</dbReference>
<dbReference type="GO" id="GO:0005634">
    <property type="term" value="C:nucleus"/>
    <property type="evidence" value="ECO:0007669"/>
    <property type="project" value="TreeGrafter"/>
</dbReference>
<dbReference type="GO" id="GO:0000932">
    <property type="term" value="C:P-body"/>
    <property type="evidence" value="ECO:0007669"/>
    <property type="project" value="TreeGrafter"/>
</dbReference>
<dbReference type="InterPro" id="IPR036265">
    <property type="entry name" value="HIT-like_sf"/>
</dbReference>
<dbReference type="EMBL" id="KN840462">
    <property type="protein sequence ID" value="KIP09790.1"/>
    <property type="molecule type" value="Genomic_DNA"/>
</dbReference>
<dbReference type="PIRSF" id="PIRSF028973">
    <property type="entry name" value="Scavenger_mRNA_decap_enz"/>
    <property type="match status" value="1"/>
</dbReference>
<dbReference type="Pfam" id="PF05652">
    <property type="entry name" value="DcpS"/>
    <property type="match status" value="1"/>
</dbReference>
<dbReference type="GO" id="GO:0016787">
    <property type="term" value="F:hydrolase activity"/>
    <property type="evidence" value="ECO:0007669"/>
    <property type="project" value="InterPro"/>
</dbReference>
<dbReference type="OrthoDB" id="10264956at2759"/>
<dbReference type="GO" id="GO:0000290">
    <property type="term" value="P:deadenylation-dependent decapping of nuclear-transcribed mRNA"/>
    <property type="evidence" value="ECO:0007669"/>
    <property type="project" value="InterPro"/>
</dbReference>
<reference evidence="4 5" key="1">
    <citation type="journal article" date="2014" name="PLoS Genet.">
        <title>Analysis of the Phlebiopsis gigantea genome, transcriptome and secretome provides insight into its pioneer colonization strategies of wood.</title>
        <authorList>
            <person name="Hori C."/>
            <person name="Ishida T."/>
            <person name="Igarashi K."/>
            <person name="Samejima M."/>
            <person name="Suzuki H."/>
            <person name="Master E."/>
            <person name="Ferreira P."/>
            <person name="Ruiz-Duenas F.J."/>
            <person name="Held B."/>
            <person name="Canessa P."/>
            <person name="Larrondo L.F."/>
            <person name="Schmoll M."/>
            <person name="Druzhinina I.S."/>
            <person name="Kubicek C.P."/>
            <person name="Gaskell J.A."/>
            <person name="Kersten P."/>
            <person name="St John F."/>
            <person name="Glasner J."/>
            <person name="Sabat G."/>
            <person name="Splinter BonDurant S."/>
            <person name="Syed K."/>
            <person name="Yadav J."/>
            <person name="Mgbeahuruike A.C."/>
            <person name="Kovalchuk A."/>
            <person name="Asiegbu F.O."/>
            <person name="Lackner G."/>
            <person name="Hoffmeister D."/>
            <person name="Rencoret J."/>
            <person name="Gutierrez A."/>
            <person name="Sun H."/>
            <person name="Lindquist E."/>
            <person name="Barry K."/>
            <person name="Riley R."/>
            <person name="Grigoriev I.V."/>
            <person name="Henrissat B."/>
            <person name="Kues U."/>
            <person name="Berka R.M."/>
            <person name="Martinez A.T."/>
            <person name="Covert S.F."/>
            <person name="Blanchette R.A."/>
            <person name="Cullen D."/>
        </authorList>
    </citation>
    <scope>NUCLEOTIDE SEQUENCE [LARGE SCALE GENOMIC DNA]</scope>
    <source>
        <strain evidence="4 5">11061_1 CR5-6</strain>
    </source>
</reference>
<dbReference type="HOGENOM" id="CLU_041045_1_0_1"/>
<keyword evidence="5" id="KW-1185">Reference proteome</keyword>
<accession>A0A0C3SDN3</accession>
<evidence type="ECO:0000313" key="5">
    <source>
        <dbReference type="Proteomes" id="UP000053257"/>
    </source>
</evidence>
<feature type="binding site" evidence="3">
    <location>
        <position position="155"/>
    </location>
    <ligand>
        <name>substrate</name>
    </ligand>
</feature>
<protein>
    <recommendedName>
        <fullName evidence="6">Scavenger mRNA decapping enzyme</fullName>
    </recommendedName>
</protein>
<comment type="similarity">
    <text evidence="1">Belongs to the HIT family.</text>
</comment>
<evidence type="ECO:0000256" key="3">
    <source>
        <dbReference type="PIRSR" id="PIRSR028973-2"/>
    </source>
</evidence>
<feature type="binding site" evidence="3">
    <location>
        <position position="175"/>
    </location>
    <ligand>
        <name>substrate</name>
    </ligand>
</feature>
<organism evidence="4 5">
    <name type="scientific">Phlebiopsis gigantea (strain 11061_1 CR5-6)</name>
    <name type="common">White-rot fungus</name>
    <name type="synonym">Peniophora gigantea</name>
    <dbReference type="NCBI Taxonomy" id="745531"/>
    <lineage>
        <taxon>Eukaryota</taxon>
        <taxon>Fungi</taxon>
        <taxon>Dikarya</taxon>
        <taxon>Basidiomycota</taxon>
        <taxon>Agaricomycotina</taxon>
        <taxon>Agaricomycetes</taxon>
        <taxon>Polyporales</taxon>
        <taxon>Phanerochaetaceae</taxon>
        <taxon>Phlebiopsis</taxon>
    </lineage>
</organism>